<dbReference type="EMBL" id="BTRK01000004">
    <property type="protein sequence ID" value="GMR45878.1"/>
    <property type="molecule type" value="Genomic_DNA"/>
</dbReference>
<feature type="non-terminal residue" evidence="2">
    <location>
        <position position="163"/>
    </location>
</feature>
<keyword evidence="3" id="KW-1185">Reference proteome</keyword>
<feature type="non-terminal residue" evidence="2">
    <location>
        <position position="1"/>
    </location>
</feature>
<accession>A0AAN5CK76</accession>
<reference evidence="3" key="1">
    <citation type="submission" date="2022-10" db="EMBL/GenBank/DDBJ databases">
        <title>Genome assembly of Pristionchus species.</title>
        <authorList>
            <person name="Yoshida K."/>
            <person name="Sommer R.J."/>
        </authorList>
    </citation>
    <scope>NUCLEOTIDE SEQUENCE [LARGE SCALE GENOMIC DNA]</scope>
    <source>
        <strain evidence="3">RS5460</strain>
    </source>
</reference>
<protein>
    <submittedName>
        <fullName evidence="2">Uncharacterized protein</fullName>
    </submittedName>
</protein>
<keyword evidence="1" id="KW-1133">Transmembrane helix</keyword>
<evidence type="ECO:0000313" key="2">
    <source>
        <dbReference type="EMBL" id="GMR45878.1"/>
    </source>
</evidence>
<keyword evidence="1" id="KW-0812">Transmembrane</keyword>
<sequence length="163" mass="18432">IEKRASSISGLLRVLVLRVPLQLALPELLLVLRVLMVLLPWAVPLWELLLLVAVLLYHPVQIYSPSLRATFVAFQGRSLSFRGSWAWYRLRPCRDLQGRRSYRQLLGGCCPADAFAPFDRRIPFRGSCPYWACCPLQERSLAAFLAQRPPKGREGWSGAGRAS</sequence>
<proteinExistence type="predicted"/>
<gene>
    <name evidence="2" type="ORF">PMAYCL1PPCAC_16073</name>
</gene>
<evidence type="ECO:0000313" key="3">
    <source>
        <dbReference type="Proteomes" id="UP001328107"/>
    </source>
</evidence>
<organism evidence="2 3">
    <name type="scientific">Pristionchus mayeri</name>
    <dbReference type="NCBI Taxonomy" id="1317129"/>
    <lineage>
        <taxon>Eukaryota</taxon>
        <taxon>Metazoa</taxon>
        <taxon>Ecdysozoa</taxon>
        <taxon>Nematoda</taxon>
        <taxon>Chromadorea</taxon>
        <taxon>Rhabditida</taxon>
        <taxon>Rhabditina</taxon>
        <taxon>Diplogasteromorpha</taxon>
        <taxon>Diplogasteroidea</taxon>
        <taxon>Neodiplogasteridae</taxon>
        <taxon>Pristionchus</taxon>
    </lineage>
</organism>
<name>A0AAN5CK76_9BILA</name>
<evidence type="ECO:0000256" key="1">
    <source>
        <dbReference type="SAM" id="Phobius"/>
    </source>
</evidence>
<keyword evidence="1" id="KW-0472">Membrane</keyword>
<comment type="caution">
    <text evidence="2">The sequence shown here is derived from an EMBL/GenBank/DDBJ whole genome shotgun (WGS) entry which is preliminary data.</text>
</comment>
<feature type="transmembrane region" description="Helical" evidence="1">
    <location>
        <begin position="38"/>
        <end position="58"/>
    </location>
</feature>
<dbReference type="Proteomes" id="UP001328107">
    <property type="component" value="Unassembled WGS sequence"/>
</dbReference>
<dbReference type="AlphaFoldDB" id="A0AAN5CK76"/>